<dbReference type="Gene3D" id="3.90.1200.10">
    <property type="match status" value="1"/>
</dbReference>
<reference evidence="2 3" key="1">
    <citation type="submission" date="2021-03" db="EMBL/GenBank/DDBJ databases">
        <title>Genomic Encyclopedia of Type Strains, Phase IV (KMG-IV): sequencing the most valuable type-strain genomes for metagenomic binning, comparative biology and taxonomic classification.</title>
        <authorList>
            <person name="Goeker M."/>
        </authorList>
    </citation>
    <scope>NUCLEOTIDE SEQUENCE [LARGE SCALE GENOMIC DNA]</scope>
    <source>
        <strain evidence="2 3">DSM 28650</strain>
    </source>
</reference>
<dbReference type="Proteomes" id="UP001519308">
    <property type="component" value="Unassembled WGS sequence"/>
</dbReference>
<evidence type="ECO:0000313" key="3">
    <source>
        <dbReference type="Proteomes" id="UP001519308"/>
    </source>
</evidence>
<proteinExistence type="predicted"/>
<organism evidence="2 3">
    <name type="scientific">Clostridium punense</name>
    <dbReference type="NCBI Taxonomy" id="1054297"/>
    <lineage>
        <taxon>Bacteria</taxon>
        <taxon>Bacillati</taxon>
        <taxon>Bacillota</taxon>
        <taxon>Clostridia</taxon>
        <taxon>Eubacteriales</taxon>
        <taxon>Clostridiaceae</taxon>
        <taxon>Clostridium</taxon>
    </lineage>
</organism>
<dbReference type="EMBL" id="JAGGLL010000031">
    <property type="protein sequence ID" value="MBP2023546.1"/>
    <property type="molecule type" value="Genomic_DNA"/>
</dbReference>
<dbReference type="RefSeq" id="WP_021283185.1">
    <property type="nucleotide sequence ID" value="NZ_JAGGLL010000031.1"/>
</dbReference>
<dbReference type="SUPFAM" id="SSF56112">
    <property type="entry name" value="Protein kinase-like (PK-like)"/>
    <property type="match status" value="1"/>
</dbReference>
<keyword evidence="2" id="KW-0946">Virion</keyword>
<gene>
    <name evidence="2" type="ORF">J2Z44_003383</name>
</gene>
<feature type="domain" description="Aminoglycoside phosphotransferase" evidence="1">
    <location>
        <begin position="47"/>
        <end position="272"/>
    </location>
</feature>
<evidence type="ECO:0000259" key="1">
    <source>
        <dbReference type="Pfam" id="PF01636"/>
    </source>
</evidence>
<protein>
    <submittedName>
        <fullName evidence="2">CotS family spore coat protein</fullName>
    </submittedName>
</protein>
<dbReference type="InterPro" id="IPR047175">
    <property type="entry name" value="CotS-like"/>
</dbReference>
<evidence type="ECO:0000313" key="2">
    <source>
        <dbReference type="EMBL" id="MBP2023546.1"/>
    </source>
</evidence>
<dbReference type="PANTHER" id="PTHR39179">
    <property type="entry name" value="SPORE COAT PROTEIN I"/>
    <property type="match status" value="1"/>
</dbReference>
<keyword evidence="2" id="KW-0167">Capsid protein</keyword>
<dbReference type="NCBIfam" id="TIGR02906">
    <property type="entry name" value="spore_CotS"/>
    <property type="match status" value="1"/>
</dbReference>
<dbReference type="Pfam" id="PF01636">
    <property type="entry name" value="APH"/>
    <property type="match status" value="1"/>
</dbReference>
<dbReference type="PANTHER" id="PTHR39179:SF1">
    <property type="entry name" value="SPORE COAT PROTEIN I"/>
    <property type="match status" value="1"/>
</dbReference>
<dbReference type="InterPro" id="IPR014255">
    <property type="entry name" value="Spore_coat_CotS"/>
</dbReference>
<dbReference type="InterPro" id="IPR002575">
    <property type="entry name" value="Aminoglycoside_PTrfase"/>
</dbReference>
<accession>A0ABS4K6X7</accession>
<dbReference type="InterPro" id="IPR011009">
    <property type="entry name" value="Kinase-like_dom_sf"/>
</dbReference>
<keyword evidence="3" id="KW-1185">Reference proteome</keyword>
<dbReference type="Gene3D" id="3.30.200.20">
    <property type="entry name" value="Phosphorylase Kinase, domain 1"/>
    <property type="match status" value="1"/>
</dbReference>
<name>A0ABS4K6X7_9CLOT</name>
<comment type="caution">
    <text evidence="2">The sequence shown here is derived from an EMBL/GenBank/DDBJ whole genome shotgun (WGS) entry which is preliminary data.</text>
</comment>
<sequence>MAGIAESKNNIELLSEKNVKKYVLPYYGLHNAKVSQVKLKDTDKQRAVYRVTYKDKEYCLKKVYFPLEELLFVYSAVEWLYRYDIKVPRILSTLSHGRYVNYENMLFILTPWIDGDKCDFDSVKHVLLTSGNLGKIHKVSQNFKPILGSAEKLGCSNLHNSLNKHYDNLMTYSNLAFKYNDRFSRIYLDNVETSLLLASLSNNISSTINTDNLSKSLCHNDYVSKNIIVDNNDIWVIDFDKCKYDYCALDISYCLRRLLRRDGTKWNVELTINFLNQYEKYNTLTIDDYKYILSYLAFPQKYWKISRDYYANISKCNKKAFISLIEKVVVQHEDQLTFARKFTEYIEFKFGVKL</sequence>